<evidence type="ECO:0000256" key="1">
    <source>
        <dbReference type="SAM" id="MobiDB-lite"/>
    </source>
</evidence>
<gene>
    <name evidence="2" type="ORF">NTEN_LOCUS15923</name>
</gene>
<sequence length="52" mass="5961">MFYSWTLRPGRAQEYGRGRRLDHHHSDSPLMVGDFNPQTTHTLSTPYQSGAV</sequence>
<feature type="compositionally biased region" description="Basic and acidic residues" evidence="1">
    <location>
        <begin position="15"/>
        <end position="27"/>
    </location>
</feature>
<dbReference type="Proteomes" id="UP000479000">
    <property type="component" value="Unassembled WGS sequence"/>
</dbReference>
<feature type="non-terminal residue" evidence="2">
    <location>
        <position position="52"/>
    </location>
</feature>
<accession>A0A6H5H2K2</accession>
<dbReference type="EMBL" id="CADCXU010023468">
    <property type="protein sequence ID" value="CAB0010930.1"/>
    <property type="molecule type" value="Genomic_DNA"/>
</dbReference>
<reference evidence="2 3" key="1">
    <citation type="submission" date="2020-02" db="EMBL/GenBank/DDBJ databases">
        <authorList>
            <person name="Ferguson B K."/>
        </authorList>
    </citation>
    <scope>NUCLEOTIDE SEQUENCE [LARGE SCALE GENOMIC DNA]</scope>
</reference>
<dbReference type="AlphaFoldDB" id="A0A6H5H2K2"/>
<feature type="region of interest" description="Disordered" evidence="1">
    <location>
        <begin position="15"/>
        <end position="52"/>
    </location>
</feature>
<evidence type="ECO:0000313" key="2">
    <source>
        <dbReference type="EMBL" id="CAB0010930.1"/>
    </source>
</evidence>
<protein>
    <submittedName>
        <fullName evidence="2">Uncharacterized protein</fullName>
    </submittedName>
</protein>
<evidence type="ECO:0000313" key="3">
    <source>
        <dbReference type="Proteomes" id="UP000479000"/>
    </source>
</evidence>
<keyword evidence="3" id="KW-1185">Reference proteome</keyword>
<organism evidence="2 3">
    <name type="scientific">Nesidiocoris tenuis</name>
    <dbReference type="NCBI Taxonomy" id="355587"/>
    <lineage>
        <taxon>Eukaryota</taxon>
        <taxon>Metazoa</taxon>
        <taxon>Ecdysozoa</taxon>
        <taxon>Arthropoda</taxon>
        <taxon>Hexapoda</taxon>
        <taxon>Insecta</taxon>
        <taxon>Pterygota</taxon>
        <taxon>Neoptera</taxon>
        <taxon>Paraneoptera</taxon>
        <taxon>Hemiptera</taxon>
        <taxon>Heteroptera</taxon>
        <taxon>Panheteroptera</taxon>
        <taxon>Cimicomorpha</taxon>
        <taxon>Miridae</taxon>
        <taxon>Dicyphina</taxon>
        <taxon>Nesidiocoris</taxon>
    </lineage>
</organism>
<feature type="compositionally biased region" description="Polar residues" evidence="1">
    <location>
        <begin position="36"/>
        <end position="52"/>
    </location>
</feature>
<name>A0A6H5H2K2_9HEMI</name>
<proteinExistence type="predicted"/>